<comment type="subcellular location">
    <subcellularLocation>
        <location evidence="1">Cell membrane</location>
        <topology evidence="1">Multi-pass membrane protein</topology>
    </subcellularLocation>
</comment>
<evidence type="ECO:0000256" key="2">
    <source>
        <dbReference type="ARBA" id="ARBA00005236"/>
    </source>
</evidence>
<dbReference type="InterPro" id="IPR025857">
    <property type="entry name" value="MacB_PCD"/>
</dbReference>
<dbReference type="GO" id="GO:0044874">
    <property type="term" value="P:lipoprotein localization to outer membrane"/>
    <property type="evidence" value="ECO:0007669"/>
    <property type="project" value="TreeGrafter"/>
</dbReference>
<accession>A0A1M7APK8</accession>
<dbReference type="Pfam" id="PF12704">
    <property type="entry name" value="MacB_PCD"/>
    <property type="match status" value="1"/>
</dbReference>
<keyword evidence="4 7" id="KW-0812">Transmembrane</keyword>
<dbReference type="Proteomes" id="UP000184364">
    <property type="component" value="Unassembled WGS sequence"/>
</dbReference>
<feature type="transmembrane region" description="Helical" evidence="7">
    <location>
        <begin position="371"/>
        <end position="390"/>
    </location>
</feature>
<dbReference type="EMBL" id="FRAV01000018">
    <property type="protein sequence ID" value="SHL44703.1"/>
    <property type="molecule type" value="Genomic_DNA"/>
</dbReference>
<dbReference type="Pfam" id="PF02687">
    <property type="entry name" value="FtsX"/>
    <property type="match status" value="1"/>
</dbReference>
<evidence type="ECO:0000259" key="8">
    <source>
        <dbReference type="Pfam" id="PF02687"/>
    </source>
</evidence>
<evidence type="ECO:0000256" key="4">
    <source>
        <dbReference type="ARBA" id="ARBA00022692"/>
    </source>
</evidence>
<dbReference type="PANTHER" id="PTHR30489:SF0">
    <property type="entry name" value="LIPOPROTEIN-RELEASING SYSTEM TRANSMEMBRANE PROTEIN LOLE"/>
    <property type="match status" value="1"/>
</dbReference>
<feature type="transmembrane region" description="Helical" evidence="7">
    <location>
        <begin position="322"/>
        <end position="351"/>
    </location>
</feature>
<protein>
    <submittedName>
        <fullName evidence="10">Lipoprotein-releasing system permease protein</fullName>
    </submittedName>
</protein>
<comment type="similarity">
    <text evidence="2">Belongs to the ABC-4 integral membrane protein family. LolC/E subfamily.</text>
</comment>
<evidence type="ECO:0000256" key="3">
    <source>
        <dbReference type="ARBA" id="ARBA00022475"/>
    </source>
</evidence>
<sequence>MKNIAFYIASRYLLSKKGSTAVTFITWLAVGAMTVAVTAMFVIISVFSGLEDLNKDLISNLHADLTIKSSSGKTIKNLSKIDEILKKDKEISSFSKVIEEKIYISYNGKGDIAYLRGVDSAYTKVNPIDKDVFYGSYPSFEYSNEVLMENSLNNRLSIPVASSSNYATLFMPKPGTGIINKEEDIYNKKDILVTGIFPGKDQLDNYIISPIELTEELLSLPKNSAYQIVIKLKNPDNTDAVKQKLLSSLGKNIEIKTKEEENAAFWKMINTEKLFIYLIFALVIFITTFNLAGAIIILQLDKKEQAKSLISLGFPLSHLRRIYFYTGGLIVVLGIISGLILGTALCYFQLYTEFFKANETLPFPVRIVGKNYFTVAITASLFGFIISWVFSKISKEYITKN</sequence>
<keyword evidence="6 7" id="KW-0472">Membrane</keyword>
<feature type="domain" description="ABC3 transporter permease C-terminal" evidence="8">
    <location>
        <begin position="278"/>
        <end position="392"/>
    </location>
</feature>
<dbReference type="InterPro" id="IPR003838">
    <property type="entry name" value="ABC3_permease_C"/>
</dbReference>
<dbReference type="InterPro" id="IPR051447">
    <property type="entry name" value="Lipoprotein-release_system"/>
</dbReference>
<keyword evidence="10" id="KW-0449">Lipoprotein</keyword>
<dbReference type="STRING" id="1302687.SAMN05444267_101815"/>
<evidence type="ECO:0000256" key="5">
    <source>
        <dbReference type="ARBA" id="ARBA00022989"/>
    </source>
</evidence>
<evidence type="ECO:0000313" key="11">
    <source>
        <dbReference type="Proteomes" id="UP000184364"/>
    </source>
</evidence>
<gene>
    <name evidence="10" type="ORF">SAMN05444267_101815</name>
</gene>
<dbReference type="PANTHER" id="PTHR30489">
    <property type="entry name" value="LIPOPROTEIN-RELEASING SYSTEM TRANSMEMBRANE PROTEIN LOLE"/>
    <property type="match status" value="1"/>
</dbReference>
<proteinExistence type="inferred from homology"/>
<dbReference type="GO" id="GO:0098797">
    <property type="term" value="C:plasma membrane protein complex"/>
    <property type="evidence" value="ECO:0007669"/>
    <property type="project" value="TreeGrafter"/>
</dbReference>
<organism evidence="10 11">
    <name type="scientific">Chryseobacterium polytrichastri</name>
    <dbReference type="NCBI Taxonomy" id="1302687"/>
    <lineage>
        <taxon>Bacteria</taxon>
        <taxon>Pseudomonadati</taxon>
        <taxon>Bacteroidota</taxon>
        <taxon>Flavobacteriia</taxon>
        <taxon>Flavobacteriales</taxon>
        <taxon>Weeksellaceae</taxon>
        <taxon>Chryseobacterium group</taxon>
        <taxon>Chryseobacterium</taxon>
    </lineage>
</organism>
<evidence type="ECO:0000256" key="7">
    <source>
        <dbReference type="SAM" id="Phobius"/>
    </source>
</evidence>
<keyword evidence="5 7" id="KW-1133">Transmembrane helix</keyword>
<keyword evidence="3" id="KW-1003">Cell membrane</keyword>
<name>A0A1M7APK8_9FLAO</name>
<feature type="domain" description="MacB-like periplasmic core" evidence="9">
    <location>
        <begin position="26"/>
        <end position="245"/>
    </location>
</feature>
<evidence type="ECO:0000313" key="10">
    <source>
        <dbReference type="EMBL" id="SHL44703.1"/>
    </source>
</evidence>
<dbReference type="AlphaFoldDB" id="A0A1M7APK8"/>
<reference evidence="11" key="1">
    <citation type="submission" date="2016-11" db="EMBL/GenBank/DDBJ databases">
        <authorList>
            <person name="Varghese N."/>
            <person name="Submissions S."/>
        </authorList>
    </citation>
    <scope>NUCLEOTIDE SEQUENCE [LARGE SCALE GENOMIC DNA]</scope>
    <source>
        <strain evidence="11">DSM 26899</strain>
    </source>
</reference>
<feature type="transmembrane region" description="Helical" evidence="7">
    <location>
        <begin position="21"/>
        <end position="47"/>
    </location>
</feature>
<feature type="transmembrane region" description="Helical" evidence="7">
    <location>
        <begin position="274"/>
        <end position="301"/>
    </location>
</feature>
<evidence type="ECO:0000259" key="9">
    <source>
        <dbReference type="Pfam" id="PF12704"/>
    </source>
</evidence>
<keyword evidence="11" id="KW-1185">Reference proteome</keyword>
<evidence type="ECO:0000256" key="6">
    <source>
        <dbReference type="ARBA" id="ARBA00023136"/>
    </source>
</evidence>
<dbReference type="OrthoDB" id="1522724at2"/>
<evidence type="ECO:0000256" key="1">
    <source>
        <dbReference type="ARBA" id="ARBA00004651"/>
    </source>
</evidence>
<dbReference type="RefSeq" id="WP_073293194.1">
    <property type="nucleotide sequence ID" value="NZ_FRAV01000018.1"/>
</dbReference>